<dbReference type="STRING" id="1754191.A0A1Y1V2X5"/>
<gene>
    <name evidence="2" type="ORF">BCR36DRAFT_298085</name>
</gene>
<feature type="compositionally biased region" description="Basic and acidic residues" evidence="1">
    <location>
        <begin position="109"/>
        <end position="122"/>
    </location>
</feature>
<reference evidence="2 3" key="2">
    <citation type="submission" date="2016-08" db="EMBL/GenBank/DDBJ databases">
        <title>Pervasive Adenine N6-methylation of Active Genes in Fungi.</title>
        <authorList>
            <consortium name="DOE Joint Genome Institute"/>
            <person name="Mondo S.J."/>
            <person name="Dannebaum R.O."/>
            <person name="Kuo R.C."/>
            <person name="Labutti K."/>
            <person name="Haridas S."/>
            <person name="Kuo A."/>
            <person name="Salamov A."/>
            <person name="Ahrendt S.R."/>
            <person name="Lipzen A."/>
            <person name="Sullivan W."/>
            <person name="Andreopoulos W.B."/>
            <person name="Clum A."/>
            <person name="Lindquist E."/>
            <person name="Daum C."/>
            <person name="Ramamoorthy G.K."/>
            <person name="Gryganskyi A."/>
            <person name="Culley D."/>
            <person name="Magnuson J.K."/>
            <person name="James T.Y."/>
            <person name="O'Malley M.A."/>
            <person name="Stajich J.E."/>
            <person name="Spatafora J.W."/>
            <person name="Visel A."/>
            <person name="Grigoriev I.V."/>
        </authorList>
    </citation>
    <scope>NUCLEOTIDE SEQUENCE [LARGE SCALE GENOMIC DNA]</scope>
    <source>
        <strain evidence="3">finn</strain>
    </source>
</reference>
<feature type="non-terminal residue" evidence="2">
    <location>
        <position position="1"/>
    </location>
</feature>
<dbReference type="EMBL" id="MCFH01000036">
    <property type="protein sequence ID" value="ORX46151.1"/>
    <property type="molecule type" value="Genomic_DNA"/>
</dbReference>
<feature type="region of interest" description="Disordered" evidence="1">
    <location>
        <begin position="104"/>
        <end position="136"/>
    </location>
</feature>
<sequence length="232" mass="27068">EDGSHYLQGFNVKKHSSLYSLSSDNISGNNNTNPNILILNSRDISSRINLCDSNELLIPLNEPITESEADRSKMIHLSEYFKIEYNDALKDALRTINMERKFEQRRRKNQDERWESLIKEGKGPSPTELELQRKDREKIDELSKNREAEVTSGVNKNFENKINFENEVKENMEGLINHWKGKLWGELMDFLEKGPKGEDESEEEEEDDDDESNEESSINEGIEIFYFVIFIL</sequence>
<evidence type="ECO:0000313" key="3">
    <source>
        <dbReference type="Proteomes" id="UP000193719"/>
    </source>
</evidence>
<dbReference type="Proteomes" id="UP000193719">
    <property type="component" value="Unassembled WGS sequence"/>
</dbReference>
<dbReference type="AlphaFoldDB" id="A0A1Y1V2X5"/>
<comment type="caution">
    <text evidence="2">The sequence shown here is derived from an EMBL/GenBank/DDBJ whole genome shotgun (WGS) entry which is preliminary data.</text>
</comment>
<evidence type="ECO:0000313" key="2">
    <source>
        <dbReference type="EMBL" id="ORX46151.1"/>
    </source>
</evidence>
<evidence type="ECO:0000256" key="1">
    <source>
        <dbReference type="SAM" id="MobiDB-lite"/>
    </source>
</evidence>
<dbReference type="OrthoDB" id="2141879at2759"/>
<protein>
    <submittedName>
        <fullName evidence="2">Uncharacterized protein</fullName>
    </submittedName>
</protein>
<feature type="region of interest" description="Disordered" evidence="1">
    <location>
        <begin position="193"/>
        <end position="219"/>
    </location>
</feature>
<organism evidence="2 3">
    <name type="scientific">Piromyces finnis</name>
    <dbReference type="NCBI Taxonomy" id="1754191"/>
    <lineage>
        <taxon>Eukaryota</taxon>
        <taxon>Fungi</taxon>
        <taxon>Fungi incertae sedis</taxon>
        <taxon>Chytridiomycota</taxon>
        <taxon>Chytridiomycota incertae sedis</taxon>
        <taxon>Neocallimastigomycetes</taxon>
        <taxon>Neocallimastigales</taxon>
        <taxon>Neocallimastigaceae</taxon>
        <taxon>Piromyces</taxon>
    </lineage>
</organism>
<name>A0A1Y1V2X5_9FUNG</name>
<reference evidence="2 3" key="1">
    <citation type="submission" date="2016-08" db="EMBL/GenBank/DDBJ databases">
        <title>Genomes of anaerobic fungi encode conserved fungal cellulosomes for biomass hydrolysis.</title>
        <authorList>
            <consortium name="DOE Joint Genome Institute"/>
            <person name="Haitjema C.H."/>
            <person name="Gilmore S.P."/>
            <person name="Henske J.K."/>
            <person name="Solomon K.V."/>
            <person name="De Groot R."/>
            <person name="Kuo A."/>
            <person name="Mondo S.J."/>
            <person name="Salamov A.A."/>
            <person name="Labutti K."/>
            <person name="Zhao Z."/>
            <person name="Chiniquy J."/>
            <person name="Barry K."/>
            <person name="Brewer H.M."/>
            <person name="Purvine S.O."/>
            <person name="Wright A.T."/>
            <person name="Boxma B."/>
            <person name="Van Alen T."/>
            <person name="Hackstein J.H."/>
            <person name="Baker S.E."/>
            <person name="Grigoriev I.V."/>
            <person name="O'Malley M.A."/>
        </authorList>
    </citation>
    <scope>NUCLEOTIDE SEQUENCE [LARGE SCALE GENOMIC DNA]</scope>
    <source>
        <strain evidence="3">finn</strain>
    </source>
</reference>
<keyword evidence="3" id="KW-1185">Reference proteome</keyword>
<accession>A0A1Y1V2X5</accession>
<feature type="compositionally biased region" description="Acidic residues" evidence="1">
    <location>
        <begin position="199"/>
        <end position="214"/>
    </location>
</feature>
<proteinExistence type="predicted"/>